<dbReference type="Pfam" id="PF00462">
    <property type="entry name" value="Glutaredoxin"/>
    <property type="match status" value="1"/>
</dbReference>
<dbReference type="InterPro" id="IPR036249">
    <property type="entry name" value="Thioredoxin-like_sf"/>
</dbReference>
<evidence type="ECO:0000313" key="7">
    <source>
        <dbReference type="Proteomes" id="UP000594263"/>
    </source>
</evidence>
<dbReference type="OMA" id="FSRSACC"/>
<keyword evidence="7" id="KW-1185">Reference proteome</keyword>
<organism evidence="6 7">
    <name type="scientific">Kalanchoe fedtschenkoi</name>
    <name type="common">Lavender scallops</name>
    <name type="synonym">South American air plant</name>
    <dbReference type="NCBI Taxonomy" id="63787"/>
    <lineage>
        <taxon>Eukaryota</taxon>
        <taxon>Viridiplantae</taxon>
        <taxon>Streptophyta</taxon>
        <taxon>Embryophyta</taxon>
        <taxon>Tracheophyta</taxon>
        <taxon>Spermatophyta</taxon>
        <taxon>Magnoliopsida</taxon>
        <taxon>eudicotyledons</taxon>
        <taxon>Gunneridae</taxon>
        <taxon>Pentapetalae</taxon>
        <taxon>Saxifragales</taxon>
        <taxon>Crassulaceae</taxon>
        <taxon>Kalanchoe</taxon>
    </lineage>
</organism>
<evidence type="ECO:0000256" key="2">
    <source>
        <dbReference type="ARBA" id="ARBA00007568"/>
    </source>
</evidence>
<sequence>MRGQRTATTTTPPPTTQNVAIALELTTASSPLAIDGSESPEMRIQRLVSENPVVIFARSSCCMCHVMKNLLATVGVHPTVIELEEVEIRGLGGDDSAAPVLFVGGSRVGGLEGLVGLHLGGQLVPRLVEVGALAKN</sequence>
<dbReference type="AlphaFoldDB" id="A0A7N0UTA0"/>
<dbReference type="Gramene" id="Kaladp0081s0273.1.v1.1">
    <property type="protein sequence ID" value="Kaladp0081s0273.1.v1.1.CDS.1"/>
    <property type="gene ID" value="Kaladp0081s0273.v1.1"/>
</dbReference>
<evidence type="ECO:0000256" key="4">
    <source>
        <dbReference type="ARBA" id="ARBA00023284"/>
    </source>
</evidence>
<evidence type="ECO:0000259" key="5">
    <source>
        <dbReference type="Pfam" id="PF00462"/>
    </source>
</evidence>
<comment type="subcellular location">
    <subcellularLocation>
        <location evidence="1">Cytoplasm</location>
    </subcellularLocation>
</comment>
<dbReference type="SUPFAM" id="SSF52833">
    <property type="entry name" value="Thioredoxin-like"/>
    <property type="match status" value="1"/>
</dbReference>
<dbReference type="EnsemblPlants" id="Kaladp0081s0273.1.v1.1">
    <property type="protein sequence ID" value="Kaladp0081s0273.1.v1.1.CDS.1"/>
    <property type="gene ID" value="Kaladp0081s0273.v1.1"/>
</dbReference>
<dbReference type="PANTHER" id="PTHR10168">
    <property type="entry name" value="GLUTAREDOXIN"/>
    <property type="match status" value="1"/>
</dbReference>
<proteinExistence type="inferred from homology"/>
<evidence type="ECO:0000256" key="1">
    <source>
        <dbReference type="ARBA" id="ARBA00004496"/>
    </source>
</evidence>
<comment type="similarity">
    <text evidence="2">Belongs to the glutaredoxin family. CC-type subfamily.</text>
</comment>
<protein>
    <recommendedName>
        <fullName evidence="5">Glutaredoxin domain-containing protein</fullName>
    </recommendedName>
</protein>
<feature type="domain" description="Glutaredoxin" evidence="5">
    <location>
        <begin position="53"/>
        <end position="106"/>
    </location>
</feature>
<keyword evidence="3" id="KW-0963">Cytoplasm</keyword>
<reference evidence="6" key="1">
    <citation type="submission" date="2021-01" db="UniProtKB">
        <authorList>
            <consortium name="EnsemblPlants"/>
        </authorList>
    </citation>
    <scope>IDENTIFICATION</scope>
</reference>
<dbReference type="GO" id="GO:0005737">
    <property type="term" value="C:cytoplasm"/>
    <property type="evidence" value="ECO:0007669"/>
    <property type="project" value="UniProtKB-SubCell"/>
</dbReference>
<dbReference type="NCBIfam" id="TIGR02189">
    <property type="entry name" value="GlrX-like_plant"/>
    <property type="match status" value="1"/>
</dbReference>
<dbReference type="Gene3D" id="3.40.30.10">
    <property type="entry name" value="Glutaredoxin"/>
    <property type="match status" value="1"/>
</dbReference>
<dbReference type="Proteomes" id="UP000594263">
    <property type="component" value="Unplaced"/>
</dbReference>
<dbReference type="InterPro" id="IPR011905">
    <property type="entry name" value="GlrX-like_pln_2"/>
</dbReference>
<evidence type="ECO:0000313" key="6">
    <source>
        <dbReference type="EnsemblPlants" id="Kaladp0081s0273.1.v1.1.CDS.1"/>
    </source>
</evidence>
<dbReference type="InterPro" id="IPR002109">
    <property type="entry name" value="Glutaredoxin"/>
</dbReference>
<evidence type="ECO:0000256" key="3">
    <source>
        <dbReference type="ARBA" id="ARBA00022490"/>
    </source>
</evidence>
<name>A0A7N0UTA0_KALFE</name>
<accession>A0A7N0UTA0</accession>
<keyword evidence="4" id="KW-0676">Redox-active center</keyword>
<dbReference type="PROSITE" id="PS51354">
    <property type="entry name" value="GLUTAREDOXIN_2"/>
    <property type="match status" value="1"/>
</dbReference>